<dbReference type="Pfam" id="PF04230">
    <property type="entry name" value="PS_pyruv_trans"/>
    <property type="match status" value="1"/>
</dbReference>
<comment type="caution">
    <text evidence="2">The sequence shown here is derived from an EMBL/GenBank/DDBJ whole genome shotgun (WGS) entry which is preliminary data.</text>
</comment>
<evidence type="ECO:0000313" key="2">
    <source>
        <dbReference type="EMBL" id="RHK44828.1"/>
    </source>
</evidence>
<protein>
    <submittedName>
        <fullName evidence="2">Polysaccharide pyruvyl transferase family protein</fullName>
    </submittedName>
</protein>
<dbReference type="EMBL" id="QRNN01000121">
    <property type="protein sequence ID" value="RHK44828.1"/>
    <property type="molecule type" value="Genomic_DNA"/>
</dbReference>
<keyword evidence="2" id="KW-0808">Transferase</keyword>
<proteinExistence type="predicted"/>
<evidence type="ECO:0000313" key="3">
    <source>
        <dbReference type="Proteomes" id="UP000284562"/>
    </source>
</evidence>
<name>A0AA92V330_9BACT</name>
<accession>A0AA92V330</accession>
<sequence length="379" mass="43806">MVFHNMKVALLVFPIHYSHGCLLQTYALYSKLKELGCEVTVLDRQPERTPFFQCGITILKRLIKKLLFGYKGDIFYRNQFPMIIMAEQQHFIDRFRKDIISVHSSLELQKVMAAGHFQAIVVGSDQTWRPKYVPNVMDYWLDFAESYDILKVAYAPSFGTDEWEYSEGQTERCKSLASRFSALSVREDSGVSLCEKYLNVDAMHVLDPTLLHTQQFYYDLIKVIPERESFCQCYFLDRTDEKEAIANLIASQMHLAVNYINTKTEDANASVKDRIAPSVEKWLAGFIAGKFMVVDSFHAMVFSIIFQRDFVVIGNKKRGLSRFESLLKGLGLADRLVFNKDEALMVAGRPINWDNVQERVNSLRDKSYCFLETSLRYSK</sequence>
<evidence type="ECO:0000259" key="1">
    <source>
        <dbReference type="Pfam" id="PF04230"/>
    </source>
</evidence>
<reference evidence="2 3" key="1">
    <citation type="submission" date="2018-08" db="EMBL/GenBank/DDBJ databases">
        <title>A genome reference for cultivated species of the human gut microbiota.</title>
        <authorList>
            <person name="Zou Y."/>
            <person name="Xue W."/>
            <person name="Luo G."/>
        </authorList>
    </citation>
    <scope>NUCLEOTIDE SEQUENCE [LARGE SCALE GENOMIC DNA]</scope>
    <source>
        <strain evidence="2 3">AF43-2</strain>
    </source>
</reference>
<gene>
    <name evidence="2" type="ORF">DW064_15385</name>
</gene>
<dbReference type="GO" id="GO:0016740">
    <property type="term" value="F:transferase activity"/>
    <property type="evidence" value="ECO:0007669"/>
    <property type="project" value="UniProtKB-KW"/>
</dbReference>
<organism evidence="2 3">
    <name type="scientific">Segatella copri</name>
    <dbReference type="NCBI Taxonomy" id="165179"/>
    <lineage>
        <taxon>Bacteria</taxon>
        <taxon>Pseudomonadati</taxon>
        <taxon>Bacteroidota</taxon>
        <taxon>Bacteroidia</taxon>
        <taxon>Bacteroidales</taxon>
        <taxon>Prevotellaceae</taxon>
        <taxon>Segatella</taxon>
    </lineage>
</organism>
<feature type="domain" description="Polysaccharide pyruvyl transferase" evidence="1">
    <location>
        <begin position="20"/>
        <end position="316"/>
    </location>
</feature>
<dbReference type="AlphaFoldDB" id="A0AA92V330"/>
<dbReference type="InterPro" id="IPR007345">
    <property type="entry name" value="Polysacch_pyruvyl_Trfase"/>
</dbReference>
<dbReference type="Proteomes" id="UP000284562">
    <property type="component" value="Unassembled WGS sequence"/>
</dbReference>